<evidence type="ECO:0000256" key="19">
    <source>
        <dbReference type="ARBA" id="ARBA00023251"/>
    </source>
</evidence>
<comment type="pathway">
    <text evidence="25">Glycan biosynthesis.</text>
</comment>
<comment type="similarity">
    <text evidence="4">In the C-terminal section; belongs to the transpeptidase family.</text>
</comment>
<dbReference type="InterPro" id="IPR023346">
    <property type="entry name" value="Lysozyme-like_dom_sf"/>
</dbReference>
<comment type="function">
    <text evidence="1">Cell wall formation. Synthesis of cross-linked peptidoglycan from the lipid intermediates. The enzyme has a penicillin-insensitive transglycosylase N-terminal domain (formation of linear glycan strands) and a penicillin-sensitive transpeptidase C-terminal domain (cross-linking of the peptide subunits).</text>
</comment>
<sequence>MKYIKNLFKGMLILLLVLTISGIGYGYFAYHRTINAYPIKETIVALQNSENYTHFDEISPTFLDAIVAIEDHRFYKHGAVDLIGLGRALITNVVCGNIEQGGSTITQQLAKNLFLDKTQTLERKLKEMFIAYELENLYSKEEILELYVNAIYYGDGNTGITMASQNYFNKTPKELTFDEATLLAGLPQAPSAYALSNHYDAALKRQSQVITALVAFSDDYNHLTDANMP</sequence>
<keyword evidence="18 26" id="KW-0472">Membrane</keyword>
<evidence type="ECO:0000256" key="12">
    <source>
        <dbReference type="ARBA" id="ARBA00022692"/>
    </source>
</evidence>
<dbReference type="InterPro" id="IPR001264">
    <property type="entry name" value="Glyco_trans_51"/>
</dbReference>
<evidence type="ECO:0000259" key="27">
    <source>
        <dbReference type="Pfam" id="PF00912"/>
    </source>
</evidence>
<keyword evidence="8" id="KW-0121">Carboxypeptidase</keyword>
<dbReference type="InterPro" id="IPR050396">
    <property type="entry name" value="Glycosyltr_51/Transpeptidase"/>
</dbReference>
<evidence type="ECO:0000256" key="4">
    <source>
        <dbReference type="ARBA" id="ARBA00007090"/>
    </source>
</evidence>
<dbReference type="AlphaFoldDB" id="F2JJY1"/>
<comment type="pathway">
    <text evidence="3">Cell wall biogenesis; peptidoglycan biosynthesis.</text>
</comment>
<keyword evidence="16" id="KW-0573">Peptidoglycan synthesis</keyword>
<comment type="catalytic activity">
    <reaction evidence="22">
        <text>Preferential cleavage: (Ac)2-L-Lys-D-Ala-|-D-Ala. Also transpeptidation of peptidyl-alanyl moieties that are N-acyl substituents of D-alanine.</text>
        <dbReference type="EC" id="3.4.16.4"/>
    </reaction>
</comment>
<dbReference type="SUPFAM" id="SSF53955">
    <property type="entry name" value="Lysozyme-like"/>
    <property type="match status" value="1"/>
</dbReference>
<evidence type="ECO:0000256" key="16">
    <source>
        <dbReference type="ARBA" id="ARBA00022984"/>
    </source>
</evidence>
<keyword evidence="21" id="KW-0961">Cell wall biogenesis/degradation</keyword>
<comment type="catalytic activity">
    <reaction evidence="24">
        <text>[GlcNAc-(1-&gt;4)-Mur2Ac(oyl-L-Ala-gamma-D-Glu-L-Lys-D-Ala-D-Ala)](n)-di-trans,octa-cis-undecaprenyl diphosphate + beta-D-GlcNAc-(1-&gt;4)-Mur2Ac(oyl-L-Ala-gamma-D-Glu-L-Lys-D-Ala-D-Ala)-di-trans,octa-cis-undecaprenyl diphosphate = [GlcNAc-(1-&gt;4)-Mur2Ac(oyl-L-Ala-gamma-D-Glu-L-Lys-D-Ala-D-Ala)](n+1)-di-trans,octa-cis-undecaprenyl diphosphate + di-trans,octa-cis-undecaprenyl diphosphate + H(+)</text>
        <dbReference type="Rhea" id="RHEA:23708"/>
        <dbReference type="Rhea" id="RHEA-COMP:9602"/>
        <dbReference type="Rhea" id="RHEA-COMP:9603"/>
        <dbReference type="ChEBI" id="CHEBI:15378"/>
        <dbReference type="ChEBI" id="CHEBI:58405"/>
        <dbReference type="ChEBI" id="CHEBI:60033"/>
        <dbReference type="ChEBI" id="CHEBI:78435"/>
        <dbReference type="EC" id="2.4.99.28"/>
    </reaction>
</comment>
<dbReference type="eggNOG" id="COG0744">
    <property type="taxonomic scope" value="Bacteria"/>
</dbReference>
<evidence type="ECO:0000256" key="14">
    <source>
        <dbReference type="ARBA" id="ARBA00022960"/>
    </source>
</evidence>
<dbReference type="Proteomes" id="UP000008467">
    <property type="component" value="Chromosome"/>
</dbReference>
<keyword evidence="17 26" id="KW-1133">Transmembrane helix</keyword>
<dbReference type="FunFam" id="1.10.3810.10:FF:000001">
    <property type="entry name" value="Penicillin-binding protein 1A"/>
    <property type="match status" value="1"/>
</dbReference>
<keyword evidence="12 26" id="KW-0812">Transmembrane</keyword>
<keyword evidence="14" id="KW-0133">Cell shape</keyword>
<evidence type="ECO:0000256" key="6">
    <source>
        <dbReference type="ARBA" id="ARBA00012448"/>
    </source>
</evidence>
<keyword evidence="19" id="KW-0046">Antibiotic resistance</keyword>
<evidence type="ECO:0000256" key="9">
    <source>
        <dbReference type="ARBA" id="ARBA00022670"/>
    </source>
</evidence>
<evidence type="ECO:0000313" key="28">
    <source>
        <dbReference type="EMBL" id="ADZ83263.1"/>
    </source>
</evidence>
<evidence type="ECO:0000256" key="11">
    <source>
        <dbReference type="ARBA" id="ARBA00022679"/>
    </source>
</evidence>
<evidence type="ECO:0000256" key="17">
    <source>
        <dbReference type="ARBA" id="ARBA00022989"/>
    </source>
</evidence>
<reference evidence="28 29" key="1">
    <citation type="journal article" date="2011" name="J. Bacteriol.">
        <title>Complete genome sequence of the cellulose-degrading bacterium Cellulosilyticum lentocellum.</title>
        <authorList>
            <consortium name="US DOE Joint Genome Institute"/>
            <person name="Miller D.A."/>
            <person name="Suen G."/>
            <person name="Bruce D."/>
            <person name="Copeland A."/>
            <person name="Cheng J.F."/>
            <person name="Detter C."/>
            <person name="Goodwin L.A."/>
            <person name="Han C.S."/>
            <person name="Hauser L.J."/>
            <person name="Land M.L."/>
            <person name="Lapidus A."/>
            <person name="Lucas S."/>
            <person name="Meincke L."/>
            <person name="Pitluck S."/>
            <person name="Tapia R."/>
            <person name="Teshima H."/>
            <person name="Woyke T."/>
            <person name="Fox B.G."/>
            <person name="Angert E.R."/>
            <person name="Currie C.R."/>
        </authorList>
    </citation>
    <scope>NUCLEOTIDE SEQUENCE [LARGE SCALE GENOMIC DNA]</scope>
    <source>
        <strain evidence="29">ATCC 49066 / DSM 5427 / NCIMB 11756 / RHM5</strain>
    </source>
</reference>
<organism evidence="28 29">
    <name type="scientific">Cellulosilyticum lentocellum (strain ATCC 49066 / DSM 5427 / NCIMB 11756 / RHM5)</name>
    <name type="common">Clostridium lentocellum</name>
    <dbReference type="NCBI Taxonomy" id="642492"/>
    <lineage>
        <taxon>Bacteria</taxon>
        <taxon>Bacillati</taxon>
        <taxon>Bacillota</taxon>
        <taxon>Clostridia</taxon>
        <taxon>Lachnospirales</taxon>
        <taxon>Cellulosilyticaceae</taxon>
        <taxon>Cellulosilyticum</taxon>
    </lineage>
</organism>
<feature type="transmembrane region" description="Helical" evidence="26">
    <location>
        <begin position="12"/>
        <end position="30"/>
    </location>
</feature>
<evidence type="ECO:0000256" key="24">
    <source>
        <dbReference type="ARBA" id="ARBA00049902"/>
    </source>
</evidence>
<dbReference type="HOGENOM" id="CLU_006354_1_2_9"/>
<dbReference type="Pfam" id="PF00912">
    <property type="entry name" value="Transgly"/>
    <property type="match status" value="1"/>
</dbReference>
<comment type="similarity">
    <text evidence="5">In the N-terminal section; belongs to the glycosyltransferase 51 family.</text>
</comment>
<evidence type="ECO:0000256" key="20">
    <source>
        <dbReference type="ARBA" id="ARBA00023268"/>
    </source>
</evidence>
<keyword evidence="13" id="KW-0378">Hydrolase</keyword>
<dbReference type="STRING" id="642492.Clole_1537"/>
<evidence type="ECO:0000256" key="25">
    <source>
        <dbReference type="ARBA" id="ARBA00060592"/>
    </source>
</evidence>
<evidence type="ECO:0000256" key="8">
    <source>
        <dbReference type="ARBA" id="ARBA00022645"/>
    </source>
</evidence>
<evidence type="ECO:0000256" key="26">
    <source>
        <dbReference type="SAM" id="Phobius"/>
    </source>
</evidence>
<keyword evidence="10 28" id="KW-0328">Glycosyltransferase</keyword>
<dbReference type="GO" id="GO:0071555">
    <property type="term" value="P:cell wall organization"/>
    <property type="evidence" value="ECO:0007669"/>
    <property type="project" value="UniProtKB-KW"/>
</dbReference>
<dbReference type="GO" id="GO:0005886">
    <property type="term" value="C:plasma membrane"/>
    <property type="evidence" value="ECO:0007669"/>
    <property type="project" value="UniProtKB-SubCell"/>
</dbReference>
<evidence type="ECO:0000256" key="5">
    <source>
        <dbReference type="ARBA" id="ARBA00007739"/>
    </source>
</evidence>
<evidence type="ECO:0000256" key="13">
    <source>
        <dbReference type="ARBA" id="ARBA00022801"/>
    </source>
</evidence>
<dbReference type="PANTHER" id="PTHR32282:SF33">
    <property type="entry name" value="PEPTIDOGLYCAN GLYCOSYLTRANSFERASE"/>
    <property type="match status" value="1"/>
</dbReference>
<dbReference type="EMBL" id="CP002582">
    <property type="protein sequence ID" value="ADZ83263.1"/>
    <property type="molecule type" value="Genomic_DNA"/>
</dbReference>
<dbReference type="EC" id="3.4.16.4" evidence="6"/>
<dbReference type="Gene3D" id="1.10.3810.10">
    <property type="entry name" value="Biosynthetic peptidoglycan transglycosylase-like"/>
    <property type="match status" value="1"/>
</dbReference>
<comment type="subcellular location">
    <subcellularLocation>
        <location evidence="2">Cell membrane</location>
        <topology evidence="2">Single-pass type II membrane protein</topology>
    </subcellularLocation>
</comment>
<evidence type="ECO:0000256" key="10">
    <source>
        <dbReference type="ARBA" id="ARBA00022676"/>
    </source>
</evidence>
<evidence type="ECO:0000256" key="2">
    <source>
        <dbReference type="ARBA" id="ARBA00004401"/>
    </source>
</evidence>
<evidence type="ECO:0000256" key="15">
    <source>
        <dbReference type="ARBA" id="ARBA00022968"/>
    </source>
</evidence>
<dbReference type="GO" id="GO:0009252">
    <property type="term" value="P:peptidoglycan biosynthetic process"/>
    <property type="evidence" value="ECO:0007669"/>
    <property type="project" value="UniProtKB-UniPathway"/>
</dbReference>
<keyword evidence="9" id="KW-0645">Protease</keyword>
<dbReference type="GO" id="GO:0009002">
    <property type="term" value="F:serine-type D-Ala-D-Ala carboxypeptidase activity"/>
    <property type="evidence" value="ECO:0007669"/>
    <property type="project" value="UniProtKB-EC"/>
</dbReference>
<evidence type="ECO:0000256" key="3">
    <source>
        <dbReference type="ARBA" id="ARBA00004752"/>
    </source>
</evidence>
<evidence type="ECO:0000256" key="18">
    <source>
        <dbReference type="ARBA" id="ARBA00023136"/>
    </source>
</evidence>
<keyword evidence="29" id="KW-1185">Reference proteome</keyword>
<protein>
    <recommendedName>
        <fullName evidence="7">Penicillin-binding protein 1A</fullName>
        <ecNumber evidence="23">2.4.99.28</ecNumber>
        <ecNumber evidence="6">3.4.16.4</ecNumber>
    </recommendedName>
</protein>
<dbReference type="EC" id="2.4.99.28" evidence="23"/>
<evidence type="ECO:0000256" key="22">
    <source>
        <dbReference type="ARBA" id="ARBA00034000"/>
    </source>
</evidence>
<evidence type="ECO:0000256" key="21">
    <source>
        <dbReference type="ARBA" id="ARBA00023316"/>
    </source>
</evidence>
<gene>
    <name evidence="28" type="ordered locus">Clole_1537</name>
</gene>
<dbReference type="InterPro" id="IPR036950">
    <property type="entry name" value="PBP_transglycosylase"/>
</dbReference>
<name>F2JJY1_CELLD</name>
<accession>F2JJY1</accession>
<dbReference type="GO" id="GO:0008360">
    <property type="term" value="P:regulation of cell shape"/>
    <property type="evidence" value="ECO:0007669"/>
    <property type="project" value="UniProtKB-KW"/>
</dbReference>
<dbReference type="GO" id="GO:0006508">
    <property type="term" value="P:proteolysis"/>
    <property type="evidence" value="ECO:0007669"/>
    <property type="project" value="UniProtKB-KW"/>
</dbReference>
<proteinExistence type="inferred from homology"/>
<dbReference type="UniPathway" id="UPA00219"/>
<dbReference type="RefSeq" id="WP_013656561.1">
    <property type="nucleotide sequence ID" value="NC_015275.1"/>
</dbReference>
<dbReference type="GO" id="GO:0030288">
    <property type="term" value="C:outer membrane-bounded periplasmic space"/>
    <property type="evidence" value="ECO:0007669"/>
    <property type="project" value="TreeGrafter"/>
</dbReference>
<dbReference type="GO" id="GO:0046677">
    <property type="term" value="P:response to antibiotic"/>
    <property type="evidence" value="ECO:0007669"/>
    <property type="project" value="UniProtKB-KW"/>
</dbReference>
<keyword evidence="15" id="KW-0735">Signal-anchor</keyword>
<evidence type="ECO:0000256" key="23">
    <source>
        <dbReference type="ARBA" id="ARBA00044770"/>
    </source>
</evidence>
<keyword evidence="20" id="KW-0511">Multifunctional enzyme</keyword>
<dbReference type="KEGG" id="cle:Clole_1537"/>
<evidence type="ECO:0000256" key="1">
    <source>
        <dbReference type="ARBA" id="ARBA00002624"/>
    </source>
</evidence>
<dbReference type="PANTHER" id="PTHR32282">
    <property type="entry name" value="BINDING PROTEIN TRANSPEPTIDASE, PUTATIVE-RELATED"/>
    <property type="match status" value="1"/>
</dbReference>
<keyword evidence="11 28" id="KW-0808">Transferase</keyword>
<feature type="domain" description="Glycosyl transferase family 51" evidence="27">
    <location>
        <begin position="47"/>
        <end position="212"/>
    </location>
</feature>
<dbReference type="GO" id="GO:0008955">
    <property type="term" value="F:peptidoglycan glycosyltransferase activity"/>
    <property type="evidence" value="ECO:0007669"/>
    <property type="project" value="UniProtKB-EC"/>
</dbReference>
<evidence type="ECO:0000256" key="7">
    <source>
        <dbReference type="ARBA" id="ARBA00018638"/>
    </source>
</evidence>
<evidence type="ECO:0000313" key="29">
    <source>
        <dbReference type="Proteomes" id="UP000008467"/>
    </source>
</evidence>